<proteinExistence type="predicted"/>
<reference evidence="3" key="1">
    <citation type="submission" date="2015-05" db="EMBL/GenBank/DDBJ databases">
        <authorList>
            <person name="Rovetto F."/>
            <person name="Cocolin L."/>
            <person name="Illeghems K."/>
            <person name="Van Nieuwerburgh F."/>
            <person name="Houf K."/>
        </authorList>
    </citation>
    <scope>NUCLEOTIDE SEQUENCE [LARGE SCALE GENOMIC DNA]</scope>
    <source>
        <strain evidence="3">DU22</strain>
    </source>
</reference>
<dbReference type="Proteomes" id="UP000093281">
    <property type="component" value="Unassembled WGS sequence"/>
</dbReference>
<dbReference type="RefSeq" id="WP_066186499.1">
    <property type="nucleotide sequence ID" value="NZ_LCUJ01000004.1"/>
</dbReference>
<accession>A0A1C0B6B7</accession>
<feature type="transmembrane region" description="Helical" evidence="1">
    <location>
        <begin position="55"/>
        <end position="76"/>
    </location>
</feature>
<name>A0A1C0B6B7_9BACT</name>
<evidence type="ECO:0000313" key="2">
    <source>
        <dbReference type="EMBL" id="OCL98833.1"/>
    </source>
</evidence>
<evidence type="ECO:0000313" key="3">
    <source>
        <dbReference type="Proteomes" id="UP000093281"/>
    </source>
</evidence>
<sequence length="180" mass="21077">MQTTINQGNNGRAAARDYIENQQIFNNINLSKPIEQGSIKKLKARSLANYNKNWFLLKDIAFYTLFFICGLVILPIENKPSTFLFATGTVLCVFLIVYYRLIKSIEIHLDKIKIDDKLLHFKDIEDIKSENIKFPVPDNIVTIYLQTDSDYPSYKLYLNSKQKDYLLKVWNQHLNEYISN</sequence>
<keyword evidence="1" id="KW-0812">Transmembrane</keyword>
<dbReference type="AlphaFoldDB" id="A0A1C0B6B7"/>
<feature type="transmembrane region" description="Helical" evidence="1">
    <location>
        <begin position="82"/>
        <end position="101"/>
    </location>
</feature>
<comment type="caution">
    <text evidence="2">The sequence shown here is derived from an EMBL/GenBank/DDBJ whole genome shotgun (WGS) entry which is preliminary data.</text>
</comment>
<keyword evidence="1" id="KW-1133">Transmembrane helix</keyword>
<keyword evidence="1" id="KW-0472">Membrane</keyword>
<organism evidence="2 3">
    <name type="scientific">Aliarcobacter thereius</name>
    <dbReference type="NCBI Taxonomy" id="544718"/>
    <lineage>
        <taxon>Bacteria</taxon>
        <taxon>Pseudomonadati</taxon>
        <taxon>Campylobacterota</taxon>
        <taxon>Epsilonproteobacteria</taxon>
        <taxon>Campylobacterales</taxon>
        <taxon>Arcobacteraceae</taxon>
        <taxon>Aliarcobacter</taxon>
    </lineage>
</organism>
<evidence type="ECO:0000256" key="1">
    <source>
        <dbReference type="SAM" id="Phobius"/>
    </source>
</evidence>
<protein>
    <submittedName>
        <fullName evidence="2">Uncharacterized protein</fullName>
    </submittedName>
</protein>
<gene>
    <name evidence="2" type="ORF">AAX29_01343</name>
</gene>
<dbReference type="EMBL" id="LCUJ01000004">
    <property type="protein sequence ID" value="OCL98833.1"/>
    <property type="molecule type" value="Genomic_DNA"/>
</dbReference>